<keyword evidence="8" id="KW-0966">Cell projection</keyword>
<keyword evidence="8" id="KW-0969">Cilium</keyword>
<dbReference type="RefSeq" id="WP_094485964.1">
    <property type="nucleotide sequence ID" value="NZ_NOXX01000185.1"/>
</dbReference>
<evidence type="ECO:0000313" key="8">
    <source>
        <dbReference type="EMBL" id="OYQ45186.1"/>
    </source>
</evidence>
<comment type="caution">
    <text evidence="8">The sequence shown here is derived from an EMBL/GenBank/DDBJ whole genome shotgun (WGS) entry which is preliminary data.</text>
</comment>
<dbReference type="Gene3D" id="3.30.1330.60">
    <property type="entry name" value="OmpA-like domain"/>
    <property type="match status" value="1"/>
</dbReference>
<evidence type="ECO:0000256" key="4">
    <source>
        <dbReference type="PROSITE-ProRule" id="PRU00339"/>
    </source>
</evidence>
<dbReference type="CDD" id="cd07185">
    <property type="entry name" value="OmpA_C-like"/>
    <property type="match status" value="1"/>
</dbReference>
<dbReference type="Proteomes" id="UP000216035">
    <property type="component" value="Unassembled WGS sequence"/>
</dbReference>
<dbReference type="InterPro" id="IPR008969">
    <property type="entry name" value="CarboxyPept-like_regulatory"/>
</dbReference>
<evidence type="ECO:0000259" key="7">
    <source>
        <dbReference type="PROSITE" id="PS51123"/>
    </source>
</evidence>
<evidence type="ECO:0000256" key="3">
    <source>
        <dbReference type="ARBA" id="ARBA00023237"/>
    </source>
</evidence>
<dbReference type="InterPro" id="IPR050330">
    <property type="entry name" value="Bact_OuterMem_StrucFunc"/>
</dbReference>
<dbReference type="PROSITE" id="PS50005">
    <property type="entry name" value="TPR"/>
    <property type="match status" value="1"/>
</dbReference>
<feature type="signal peptide" evidence="6">
    <location>
        <begin position="1"/>
        <end position="18"/>
    </location>
</feature>
<keyword evidence="3" id="KW-0998">Cell outer membrane</keyword>
<dbReference type="OrthoDB" id="9809364at2"/>
<dbReference type="Pfam" id="PF00691">
    <property type="entry name" value="OmpA"/>
    <property type="match status" value="1"/>
</dbReference>
<dbReference type="PANTHER" id="PTHR30329">
    <property type="entry name" value="STATOR ELEMENT OF FLAGELLAR MOTOR COMPLEX"/>
    <property type="match status" value="1"/>
</dbReference>
<sequence length="642" mass="72761">MKLKVVISFLFLSCFCLAQEKEVAQATQQFNDFAYFDAIKIYERVAASGYKSKELFQKLGNAYYFSADYENAAKAYKELFALTDDQHPEYFYRYAQALKSIEDYDLSKVYMDKFAAFNIGDKRANVYLKKNDYLKAIKQNSGRYNIKISEFNSPYSDYGGAFLGNKLVFTTTRDTGGAFKSKMKWTNAAFSNFYQVSFDNDGSANKAERFNSKVNSVLNESSAVFTADGKTMYFTRNNYLNGKRHKNNREQVLLKIYKATLDDGKWGDVEELPFNSDEFSTAHPALSLDEKYLYFASDRPGGVGKSDLYVVEIKKDGTFGEVQTLGPEINTESRETFPFVTGDNTLYFASDGHPGLGGTDVFATKLKSPTTTEEIQNVGEPVNSPFDDFAFIIDDKNKNGFFTSNRPSEFGDDDIYQLTEIKPLECKQKVVGVVVDEKTQQPLPNAQVILLDKNLQRIDEMYANDKGGFSFELNCKSVYTLRANKQSYETNEVLVKTPDFSGDVSAKIALSQKTPRFQKGEDIAPKVGIKMIYFDLDKSFIRPDAAIELEKIRQVLIEYPNMKIDIRSHTDCRATAAYNEKLSDRRAQSTRQWLIDNGIDASRLSARGYGESQPINKCVDGVKCSEEEHQANRRSQFIILSL</sequence>
<dbReference type="Pfam" id="PF13620">
    <property type="entry name" value="CarboxypepD_reg"/>
    <property type="match status" value="1"/>
</dbReference>
<keyword evidence="9" id="KW-1185">Reference proteome</keyword>
<dbReference type="SUPFAM" id="SSF82171">
    <property type="entry name" value="DPP6 N-terminal domain-like"/>
    <property type="match status" value="1"/>
</dbReference>
<evidence type="ECO:0000256" key="5">
    <source>
        <dbReference type="PROSITE-ProRule" id="PRU00473"/>
    </source>
</evidence>
<protein>
    <submittedName>
        <fullName evidence="8">Flagellar motor protein MotB</fullName>
    </submittedName>
</protein>
<feature type="chain" id="PRO_5013236919" evidence="6">
    <location>
        <begin position="19"/>
        <end position="642"/>
    </location>
</feature>
<dbReference type="AlphaFoldDB" id="A0A255ZUS9"/>
<dbReference type="EMBL" id="NOXX01000185">
    <property type="protein sequence ID" value="OYQ45186.1"/>
    <property type="molecule type" value="Genomic_DNA"/>
</dbReference>
<evidence type="ECO:0000313" key="9">
    <source>
        <dbReference type="Proteomes" id="UP000216035"/>
    </source>
</evidence>
<dbReference type="PROSITE" id="PS51123">
    <property type="entry name" value="OMPA_2"/>
    <property type="match status" value="1"/>
</dbReference>
<name>A0A255ZUS9_9FLAO</name>
<keyword evidence="6" id="KW-0732">Signal</keyword>
<evidence type="ECO:0000256" key="6">
    <source>
        <dbReference type="SAM" id="SignalP"/>
    </source>
</evidence>
<dbReference type="Gene3D" id="1.25.40.10">
    <property type="entry name" value="Tetratricopeptide repeat domain"/>
    <property type="match status" value="1"/>
</dbReference>
<dbReference type="SUPFAM" id="SSF103088">
    <property type="entry name" value="OmpA-like"/>
    <property type="match status" value="1"/>
</dbReference>
<keyword evidence="8" id="KW-0282">Flagellum</keyword>
<dbReference type="SUPFAM" id="SSF48452">
    <property type="entry name" value="TPR-like"/>
    <property type="match status" value="1"/>
</dbReference>
<evidence type="ECO:0000256" key="2">
    <source>
        <dbReference type="ARBA" id="ARBA00023136"/>
    </source>
</evidence>
<dbReference type="InterPro" id="IPR019734">
    <property type="entry name" value="TPR_rpt"/>
</dbReference>
<dbReference type="GO" id="GO:0009279">
    <property type="term" value="C:cell outer membrane"/>
    <property type="evidence" value="ECO:0007669"/>
    <property type="project" value="UniProtKB-SubCell"/>
</dbReference>
<comment type="subcellular location">
    <subcellularLocation>
        <location evidence="1">Cell outer membrane</location>
    </subcellularLocation>
</comment>
<organism evidence="8 9">
    <name type="scientific">Flavobacterium aurantiibacter</name>
    <dbReference type="NCBI Taxonomy" id="2023067"/>
    <lineage>
        <taxon>Bacteria</taxon>
        <taxon>Pseudomonadati</taxon>
        <taxon>Bacteroidota</taxon>
        <taxon>Flavobacteriia</taxon>
        <taxon>Flavobacteriales</taxon>
        <taxon>Flavobacteriaceae</taxon>
        <taxon>Flavobacterium</taxon>
    </lineage>
</organism>
<dbReference type="InterPro" id="IPR006665">
    <property type="entry name" value="OmpA-like"/>
</dbReference>
<feature type="repeat" description="TPR" evidence="4">
    <location>
        <begin position="53"/>
        <end position="86"/>
    </location>
</feature>
<dbReference type="InterPro" id="IPR011990">
    <property type="entry name" value="TPR-like_helical_dom_sf"/>
</dbReference>
<dbReference type="Gene3D" id="2.120.10.30">
    <property type="entry name" value="TolB, C-terminal domain"/>
    <property type="match status" value="1"/>
</dbReference>
<dbReference type="InterPro" id="IPR036737">
    <property type="entry name" value="OmpA-like_sf"/>
</dbReference>
<proteinExistence type="predicted"/>
<evidence type="ECO:0000256" key="1">
    <source>
        <dbReference type="ARBA" id="ARBA00004442"/>
    </source>
</evidence>
<dbReference type="Pfam" id="PF07676">
    <property type="entry name" value="PD40"/>
    <property type="match status" value="3"/>
</dbReference>
<dbReference type="PRINTS" id="PR01021">
    <property type="entry name" value="OMPADOMAIN"/>
</dbReference>
<dbReference type="Gene3D" id="2.60.40.1120">
    <property type="entry name" value="Carboxypeptidase-like, regulatory domain"/>
    <property type="match status" value="1"/>
</dbReference>
<keyword evidence="2 5" id="KW-0472">Membrane</keyword>
<feature type="domain" description="OmpA-like" evidence="7">
    <location>
        <begin position="521"/>
        <end position="642"/>
    </location>
</feature>
<dbReference type="SUPFAM" id="SSF49464">
    <property type="entry name" value="Carboxypeptidase regulatory domain-like"/>
    <property type="match status" value="1"/>
</dbReference>
<reference evidence="8 9" key="1">
    <citation type="submission" date="2017-07" db="EMBL/GenBank/DDBJ databases">
        <title>Flavobacterium cyanobacteriorum sp. nov., isolated from cyanobacterial aggregates in a eutrophic lake.</title>
        <authorList>
            <person name="Cai H."/>
        </authorList>
    </citation>
    <scope>NUCLEOTIDE SEQUENCE [LARGE SCALE GENOMIC DNA]</scope>
    <source>
        <strain evidence="8 9">TH167</strain>
    </source>
</reference>
<dbReference type="InterPro" id="IPR011659">
    <property type="entry name" value="WD40"/>
</dbReference>
<dbReference type="InterPro" id="IPR011042">
    <property type="entry name" value="6-blade_b-propeller_TolB-like"/>
</dbReference>
<keyword evidence="4" id="KW-0802">TPR repeat</keyword>
<dbReference type="InterPro" id="IPR006664">
    <property type="entry name" value="OMP_bac"/>
</dbReference>
<accession>A0A255ZUS9</accession>
<dbReference type="PANTHER" id="PTHR30329:SF21">
    <property type="entry name" value="LIPOPROTEIN YIAD-RELATED"/>
    <property type="match status" value="1"/>
</dbReference>
<gene>
    <name evidence="8" type="ORF">CHX27_06560</name>
</gene>